<keyword evidence="1" id="KW-0812">Transmembrane</keyword>
<feature type="transmembrane region" description="Helical" evidence="1">
    <location>
        <begin position="50"/>
        <end position="68"/>
    </location>
</feature>
<keyword evidence="1" id="KW-0472">Membrane</keyword>
<dbReference type="RefSeq" id="WP_139272713.1">
    <property type="nucleotide sequence ID" value="NZ_FNSC01000001.1"/>
</dbReference>
<dbReference type="STRING" id="53406.SAMN05421553_3901"/>
<dbReference type="OrthoDB" id="9849079at2"/>
<sequence length="92" mass="10287">MRNNMTGKVAGRVRLLAVALFSLQLFMAYHVATALIRQQTTLSSLFTDSLPDTLIMLFLNALLAFVALTGRSPDRLFPVASLDLRQLLRRSH</sequence>
<reference evidence="3" key="1">
    <citation type="submission" date="2016-10" db="EMBL/GenBank/DDBJ databases">
        <authorList>
            <person name="Varghese N."/>
            <person name="Submissions S."/>
        </authorList>
    </citation>
    <scope>NUCLEOTIDE SEQUENCE [LARGE SCALE GENOMIC DNA]</scope>
    <source>
        <strain evidence="3">DSM 12111</strain>
    </source>
</reference>
<evidence type="ECO:0000313" key="2">
    <source>
        <dbReference type="EMBL" id="SEE03992.1"/>
    </source>
</evidence>
<accession>A0A1H5FKN4</accession>
<name>A0A1H5FKN4_PSEAG</name>
<protein>
    <submittedName>
        <fullName evidence="2">Uncharacterized protein</fullName>
    </submittedName>
</protein>
<proteinExistence type="predicted"/>
<dbReference type="Proteomes" id="UP000242849">
    <property type="component" value="Unassembled WGS sequence"/>
</dbReference>
<keyword evidence="1" id="KW-1133">Transmembrane helix</keyword>
<evidence type="ECO:0000313" key="3">
    <source>
        <dbReference type="Proteomes" id="UP000242849"/>
    </source>
</evidence>
<organism evidence="2 3">
    <name type="scientific">Pseudomonas anguilliseptica</name>
    <dbReference type="NCBI Taxonomy" id="53406"/>
    <lineage>
        <taxon>Bacteria</taxon>
        <taxon>Pseudomonadati</taxon>
        <taxon>Pseudomonadota</taxon>
        <taxon>Gammaproteobacteria</taxon>
        <taxon>Pseudomonadales</taxon>
        <taxon>Pseudomonadaceae</taxon>
        <taxon>Pseudomonas</taxon>
    </lineage>
</organism>
<dbReference type="AlphaFoldDB" id="A0A1H5FKN4"/>
<keyword evidence="3" id="KW-1185">Reference proteome</keyword>
<dbReference type="EMBL" id="FNSC01000001">
    <property type="protein sequence ID" value="SEE03992.1"/>
    <property type="molecule type" value="Genomic_DNA"/>
</dbReference>
<gene>
    <name evidence="2" type="ORF">SAMN05421553_3901</name>
</gene>
<evidence type="ECO:0000256" key="1">
    <source>
        <dbReference type="SAM" id="Phobius"/>
    </source>
</evidence>